<accession>A0AAV7RY17</accession>
<feature type="compositionally biased region" description="Basic and acidic residues" evidence="1">
    <location>
        <begin position="38"/>
        <end position="50"/>
    </location>
</feature>
<comment type="caution">
    <text evidence="2">The sequence shown here is derived from an EMBL/GenBank/DDBJ whole genome shotgun (WGS) entry which is preliminary data.</text>
</comment>
<feature type="compositionally biased region" description="Basic and acidic residues" evidence="1">
    <location>
        <begin position="1"/>
        <end position="17"/>
    </location>
</feature>
<organism evidence="2 3">
    <name type="scientific">Pleurodeles waltl</name>
    <name type="common">Iberian ribbed newt</name>
    <dbReference type="NCBI Taxonomy" id="8319"/>
    <lineage>
        <taxon>Eukaryota</taxon>
        <taxon>Metazoa</taxon>
        <taxon>Chordata</taxon>
        <taxon>Craniata</taxon>
        <taxon>Vertebrata</taxon>
        <taxon>Euteleostomi</taxon>
        <taxon>Amphibia</taxon>
        <taxon>Batrachia</taxon>
        <taxon>Caudata</taxon>
        <taxon>Salamandroidea</taxon>
        <taxon>Salamandridae</taxon>
        <taxon>Pleurodelinae</taxon>
        <taxon>Pleurodeles</taxon>
    </lineage>
</organism>
<sequence length="122" mass="12842">MREAEDWHEEQAKESKNKFQRPCQAVAVTTTAEADLIPGRDRGGDNHGNSRFDSCSGGYGSSRYGGSRDNYTAAADLIPGRDHGAAAAGLIPTAEAMVVADMVAPGITTAAVRVKVVISYNS</sequence>
<evidence type="ECO:0000313" key="3">
    <source>
        <dbReference type="Proteomes" id="UP001066276"/>
    </source>
</evidence>
<reference evidence="2" key="1">
    <citation type="journal article" date="2022" name="bioRxiv">
        <title>Sequencing and chromosome-scale assembly of the giantPleurodeles waltlgenome.</title>
        <authorList>
            <person name="Brown T."/>
            <person name="Elewa A."/>
            <person name="Iarovenko S."/>
            <person name="Subramanian E."/>
            <person name="Araus A.J."/>
            <person name="Petzold A."/>
            <person name="Susuki M."/>
            <person name="Suzuki K.-i.T."/>
            <person name="Hayashi T."/>
            <person name="Toyoda A."/>
            <person name="Oliveira C."/>
            <person name="Osipova E."/>
            <person name="Leigh N.D."/>
            <person name="Simon A."/>
            <person name="Yun M.H."/>
        </authorList>
    </citation>
    <scope>NUCLEOTIDE SEQUENCE</scope>
    <source>
        <strain evidence="2">20211129_DDA</strain>
        <tissue evidence="2">Liver</tissue>
    </source>
</reference>
<evidence type="ECO:0000313" key="2">
    <source>
        <dbReference type="EMBL" id="KAJ1156551.1"/>
    </source>
</evidence>
<name>A0AAV7RY17_PLEWA</name>
<keyword evidence="3" id="KW-1185">Reference proteome</keyword>
<gene>
    <name evidence="2" type="ORF">NDU88_009270</name>
</gene>
<dbReference type="EMBL" id="JANPWB010000009">
    <property type="protein sequence ID" value="KAJ1156551.1"/>
    <property type="molecule type" value="Genomic_DNA"/>
</dbReference>
<feature type="region of interest" description="Disordered" evidence="1">
    <location>
        <begin position="1"/>
        <end position="65"/>
    </location>
</feature>
<evidence type="ECO:0000256" key="1">
    <source>
        <dbReference type="SAM" id="MobiDB-lite"/>
    </source>
</evidence>
<dbReference type="AlphaFoldDB" id="A0AAV7RY17"/>
<proteinExistence type="predicted"/>
<dbReference type="Proteomes" id="UP001066276">
    <property type="component" value="Chromosome 5"/>
</dbReference>
<protein>
    <submittedName>
        <fullName evidence="2">Uncharacterized protein</fullName>
    </submittedName>
</protein>